<evidence type="ECO:0000256" key="2">
    <source>
        <dbReference type="ARBA" id="ARBA00022475"/>
    </source>
</evidence>
<evidence type="ECO:0000256" key="1">
    <source>
        <dbReference type="ARBA" id="ARBA00004651"/>
    </source>
</evidence>
<evidence type="ECO:0000259" key="8">
    <source>
        <dbReference type="Pfam" id="PF02687"/>
    </source>
</evidence>
<evidence type="ECO:0000256" key="4">
    <source>
        <dbReference type="ARBA" id="ARBA00022989"/>
    </source>
</evidence>
<comment type="caution">
    <text evidence="10">The sequence shown here is derived from an EMBL/GenBank/DDBJ whole genome shotgun (WGS) entry which is preliminary data.</text>
</comment>
<keyword evidence="4 7" id="KW-1133">Transmembrane helix</keyword>
<dbReference type="InterPro" id="IPR050250">
    <property type="entry name" value="Macrolide_Exporter_MacB"/>
</dbReference>
<feature type="domain" description="MacB-like periplasmic core" evidence="9">
    <location>
        <begin position="19"/>
        <end position="213"/>
    </location>
</feature>
<evidence type="ECO:0000256" key="7">
    <source>
        <dbReference type="SAM" id="Phobius"/>
    </source>
</evidence>
<feature type="domain" description="ABC3 transporter permease C-terminal" evidence="8">
    <location>
        <begin position="286"/>
        <end position="411"/>
    </location>
</feature>
<dbReference type="RefSeq" id="WP_301637514.1">
    <property type="nucleotide sequence ID" value="NZ_JADYTN010000004.1"/>
</dbReference>
<dbReference type="PANTHER" id="PTHR30572">
    <property type="entry name" value="MEMBRANE COMPONENT OF TRANSPORTER-RELATED"/>
    <property type="match status" value="1"/>
</dbReference>
<feature type="transmembrane region" description="Helical" evidence="7">
    <location>
        <begin position="327"/>
        <end position="353"/>
    </location>
</feature>
<feature type="transmembrane region" description="Helical" evidence="7">
    <location>
        <begin position="282"/>
        <end position="307"/>
    </location>
</feature>
<evidence type="ECO:0000256" key="3">
    <source>
        <dbReference type="ARBA" id="ARBA00022692"/>
    </source>
</evidence>
<dbReference type="Pfam" id="PF02687">
    <property type="entry name" value="FtsX"/>
    <property type="match status" value="1"/>
</dbReference>
<dbReference type="PANTHER" id="PTHR30572:SF4">
    <property type="entry name" value="ABC TRANSPORTER PERMEASE YTRF"/>
    <property type="match status" value="1"/>
</dbReference>
<evidence type="ECO:0000256" key="5">
    <source>
        <dbReference type="ARBA" id="ARBA00023136"/>
    </source>
</evidence>
<dbReference type="EMBL" id="JADYTN010000004">
    <property type="protein sequence ID" value="MCF2563069.1"/>
    <property type="molecule type" value="Genomic_DNA"/>
</dbReference>
<evidence type="ECO:0000313" key="11">
    <source>
        <dbReference type="Proteomes" id="UP001200470"/>
    </source>
</evidence>
<protein>
    <submittedName>
        <fullName evidence="10">ABC transporter permease</fullName>
    </submittedName>
</protein>
<name>A0ABS9CEC8_9BACT</name>
<organism evidence="10 11">
    <name type="scientific">Xylanibacter brevis</name>
    <dbReference type="NCBI Taxonomy" id="83231"/>
    <lineage>
        <taxon>Bacteria</taxon>
        <taxon>Pseudomonadati</taxon>
        <taxon>Bacteroidota</taxon>
        <taxon>Bacteroidia</taxon>
        <taxon>Bacteroidales</taxon>
        <taxon>Prevotellaceae</taxon>
        <taxon>Xylanibacter</taxon>
    </lineage>
</organism>
<dbReference type="InterPro" id="IPR003838">
    <property type="entry name" value="ABC3_permease_C"/>
</dbReference>
<accession>A0ABS9CEC8</accession>
<dbReference type="Proteomes" id="UP001200470">
    <property type="component" value="Unassembled WGS sequence"/>
</dbReference>
<dbReference type="Pfam" id="PF12704">
    <property type="entry name" value="MacB_PCD"/>
    <property type="match status" value="1"/>
</dbReference>
<keyword evidence="3 7" id="KW-0812">Transmembrane</keyword>
<proteinExistence type="inferred from homology"/>
<gene>
    <name evidence="10" type="ORF">I6E12_02950</name>
</gene>
<evidence type="ECO:0000256" key="6">
    <source>
        <dbReference type="ARBA" id="ARBA00038076"/>
    </source>
</evidence>
<sequence>MRELIKEIWSTSKRNKLRTSLTGFAVAWGIFMLIFLLGAGNGLINAQLQQSDRRLSTSMQVYGGYTSKAYRGLKEGRNIQLRTQDLDITNRAFSDNTQEVGALLSKYGVNITYGDNYLSAQDLSGVYPSDQRINKVELLAGRFINDIDMKERRKVIVLCEAQAKELTKDPRALIGRQVNVGNISFQVVGITKDDKQSRNQSACIPYHTLNAIYMGNAGWVGIIQFEIKNLVTEDQNDAFEKRYRATINTQHDADPADESAIYIWNRYMDNIQMAKGIRMIRVALWVIGIFTLLSGIVGVSNIMLITVKERTREFGIRKAIGAKPWSILKLIITESIIITSFFGYIGMVLGVAANEYMDATIGHEVIDTGLFQATMFVDPTVGLDVCFQATMLIVLAGTVAGLIPAVKAARVRPIEALRAD</sequence>
<reference evidence="10 11" key="1">
    <citation type="submission" date="2020-12" db="EMBL/GenBank/DDBJ databases">
        <title>Whole genome sequences of gut porcine anaerobes.</title>
        <authorList>
            <person name="Kubasova T."/>
            <person name="Jahodarova E."/>
            <person name="Rychlik I."/>
        </authorList>
    </citation>
    <scope>NUCLEOTIDE SEQUENCE [LARGE SCALE GENOMIC DNA]</scope>
    <source>
        <strain evidence="10 11">An925</strain>
    </source>
</reference>
<evidence type="ECO:0000259" key="9">
    <source>
        <dbReference type="Pfam" id="PF12704"/>
    </source>
</evidence>
<evidence type="ECO:0000313" key="10">
    <source>
        <dbReference type="EMBL" id="MCF2563069.1"/>
    </source>
</evidence>
<feature type="transmembrane region" description="Helical" evidence="7">
    <location>
        <begin position="381"/>
        <end position="403"/>
    </location>
</feature>
<comment type="subcellular location">
    <subcellularLocation>
        <location evidence="1">Cell membrane</location>
        <topology evidence="1">Multi-pass membrane protein</topology>
    </subcellularLocation>
</comment>
<keyword evidence="11" id="KW-1185">Reference proteome</keyword>
<dbReference type="InterPro" id="IPR025857">
    <property type="entry name" value="MacB_PCD"/>
</dbReference>
<keyword evidence="5 7" id="KW-0472">Membrane</keyword>
<comment type="similarity">
    <text evidence="6">Belongs to the ABC-4 integral membrane protein family.</text>
</comment>
<feature type="transmembrane region" description="Helical" evidence="7">
    <location>
        <begin position="21"/>
        <end position="44"/>
    </location>
</feature>
<keyword evidence="2" id="KW-1003">Cell membrane</keyword>